<dbReference type="InterPro" id="IPR000587">
    <property type="entry name" value="Creatinase_N"/>
</dbReference>
<name>A0ABV7A6E6_9BACI</name>
<comment type="caution">
    <text evidence="6">The sequence shown here is derived from an EMBL/GenBank/DDBJ whole genome shotgun (WGS) entry which is preliminary data.</text>
</comment>
<feature type="domain" description="Peptidase M24" evidence="4">
    <location>
        <begin position="146"/>
        <end position="348"/>
    </location>
</feature>
<dbReference type="PANTHER" id="PTHR46112">
    <property type="entry name" value="AMINOPEPTIDASE"/>
    <property type="match status" value="1"/>
</dbReference>
<evidence type="ECO:0000313" key="6">
    <source>
        <dbReference type="EMBL" id="MFC2948652.1"/>
    </source>
</evidence>
<dbReference type="InterPro" id="IPR050659">
    <property type="entry name" value="Peptidase_M24B"/>
</dbReference>
<dbReference type="Proteomes" id="UP001595387">
    <property type="component" value="Unassembled WGS sequence"/>
</dbReference>
<dbReference type="InterPro" id="IPR029149">
    <property type="entry name" value="Creatin/AminoP/Spt16_N"/>
</dbReference>
<organism evidence="6 7">
    <name type="scientific">Virgibacillus sediminis</name>
    <dbReference type="NCBI Taxonomy" id="202260"/>
    <lineage>
        <taxon>Bacteria</taxon>
        <taxon>Bacillati</taxon>
        <taxon>Bacillota</taxon>
        <taxon>Bacilli</taxon>
        <taxon>Bacillales</taxon>
        <taxon>Bacillaceae</taxon>
        <taxon>Virgibacillus</taxon>
    </lineage>
</organism>
<dbReference type="InterPro" id="IPR036005">
    <property type="entry name" value="Creatinase/aminopeptidase-like"/>
</dbReference>
<proteinExistence type="inferred from homology"/>
<dbReference type="SUPFAM" id="SSF55920">
    <property type="entry name" value="Creatinase/aminopeptidase"/>
    <property type="match status" value="1"/>
</dbReference>
<evidence type="ECO:0000256" key="2">
    <source>
        <dbReference type="ARBA" id="ARBA00008766"/>
    </source>
</evidence>
<dbReference type="Pfam" id="PF01321">
    <property type="entry name" value="Creatinase_N"/>
    <property type="match status" value="1"/>
</dbReference>
<comment type="cofactor">
    <cofactor evidence="1">
        <name>Mn(2+)</name>
        <dbReference type="ChEBI" id="CHEBI:29035"/>
    </cofactor>
</comment>
<gene>
    <name evidence="6" type="ORF">ACFODW_09900</name>
</gene>
<keyword evidence="3" id="KW-0464">Manganese</keyword>
<evidence type="ECO:0000256" key="1">
    <source>
        <dbReference type="ARBA" id="ARBA00001936"/>
    </source>
</evidence>
<dbReference type="InterPro" id="IPR000994">
    <property type="entry name" value="Pept_M24"/>
</dbReference>
<dbReference type="Gene3D" id="3.40.350.10">
    <property type="entry name" value="Creatinase/prolidase N-terminal domain"/>
    <property type="match status" value="1"/>
</dbReference>
<evidence type="ECO:0000259" key="5">
    <source>
        <dbReference type="Pfam" id="PF01321"/>
    </source>
</evidence>
<evidence type="ECO:0000256" key="3">
    <source>
        <dbReference type="ARBA" id="ARBA00023211"/>
    </source>
</evidence>
<sequence>MTNRMERLLQEMGNRGMDGLLVTSTPNFYYLSGYYTDPHERVIGIYLSKAMDPVMILPSMEKQDAKAAGWKFELVGYQDDENPWELFASFLKKNEKQPTVLGLEYDHLSLERFEAVKQIFPETAFLNAKEILAESRAVKNKKEYTLLKQTASLADLGIETGIRSIKEGISELELIANIEYELKKHGVRQMSFSTMALSGAKTASPHGTPSSKIVSGGDLVMFDLGVVFEGYCSDITRTVAFRSITDEQRRIYNTVKEAENKAVQRAEIGLPVGQLDDAARSHINDAGFGQYFTHRIGHGLGIETHEYPSMHGNNQLPLKEGMCYTIEPGIYVPGTGGVRIEDMVYLTEKGPERLTEYPRDLQIID</sequence>
<reference evidence="7" key="1">
    <citation type="journal article" date="2019" name="Int. J. Syst. Evol. Microbiol.">
        <title>The Global Catalogue of Microorganisms (GCM) 10K type strain sequencing project: providing services to taxonomists for standard genome sequencing and annotation.</title>
        <authorList>
            <consortium name="The Broad Institute Genomics Platform"/>
            <consortium name="The Broad Institute Genome Sequencing Center for Infectious Disease"/>
            <person name="Wu L."/>
            <person name="Ma J."/>
        </authorList>
    </citation>
    <scope>NUCLEOTIDE SEQUENCE [LARGE SCALE GENOMIC DNA]</scope>
    <source>
        <strain evidence="7">KCTC 13193</strain>
    </source>
</reference>
<evidence type="ECO:0000313" key="7">
    <source>
        <dbReference type="Proteomes" id="UP001595387"/>
    </source>
</evidence>
<evidence type="ECO:0000259" key="4">
    <source>
        <dbReference type="Pfam" id="PF00557"/>
    </source>
</evidence>
<dbReference type="Pfam" id="PF00557">
    <property type="entry name" value="Peptidase_M24"/>
    <property type="match status" value="1"/>
</dbReference>
<feature type="domain" description="Creatinase N-terminal" evidence="5">
    <location>
        <begin position="4"/>
        <end position="138"/>
    </location>
</feature>
<comment type="similarity">
    <text evidence="2">Belongs to the peptidase M24B family.</text>
</comment>
<protein>
    <submittedName>
        <fullName evidence="6">M24 family metallopeptidase</fullName>
    </submittedName>
</protein>
<accession>A0ABV7A6E6</accession>
<dbReference type="RefSeq" id="WP_390305870.1">
    <property type="nucleotide sequence ID" value="NZ_JBHRRZ010000015.1"/>
</dbReference>
<dbReference type="CDD" id="cd01092">
    <property type="entry name" value="APP-like"/>
    <property type="match status" value="1"/>
</dbReference>
<dbReference type="SUPFAM" id="SSF53092">
    <property type="entry name" value="Creatinase/prolidase N-terminal domain"/>
    <property type="match status" value="1"/>
</dbReference>
<keyword evidence="7" id="KW-1185">Reference proteome</keyword>
<dbReference type="PRINTS" id="PR00599">
    <property type="entry name" value="MAPEPTIDASE"/>
</dbReference>
<dbReference type="PANTHER" id="PTHR46112:SF10">
    <property type="entry name" value="DIPEPTIDASE YKVY-RELATED"/>
    <property type="match status" value="1"/>
</dbReference>
<dbReference type="InterPro" id="IPR001714">
    <property type="entry name" value="Pept_M24_MAP"/>
</dbReference>
<dbReference type="EMBL" id="JBHRRZ010000015">
    <property type="protein sequence ID" value="MFC2948652.1"/>
    <property type="molecule type" value="Genomic_DNA"/>
</dbReference>
<dbReference type="Gene3D" id="3.90.230.10">
    <property type="entry name" value="Creatinase/methionine aminopeptidase superfamily"/>
    <property type="match status" value="1"/>
</dbReference>